<evidence type="ECO:0000313" key="1">
    <source>
        <dbReference type="EMBL" id="AGL84338.1"/>
    </source>
</evidence>
<dbReference type="InterPro" id="IPR025361">
    <property type="entry name" value="DUF4265"/>
</dbReference>
<reference evidence="2" key="1">
    <citation type="journal article" date="2014" name="Genome Announc.">
        <title>Full-genome sequence of the plant growth-promoting bacterium Pseudomonas protegens CHA0.</title>
        <authorList>
            <person name="Jousset A."/>
            <person name="Schuldes J."/>
            <person name="Keel C."/>
            <person name="Maurhofer M."/>
            <person name="Daniel R."/>
            <person name="Scheu S."/>
            <person name="Thuermer A."/>
        </authorList>
    </citation>
    <scope>NUCLEOTIDE SEQUENCE [LARGE SCALE GENOMIC DNA]</scope>
    <source>
        <strain evidence="2">DSM 19095 / LMG 27888 / CFBP 6595 / CHA0</strain>
    </source>
</reference>
<accession>A0A2C9ELB0</accession>
<evidence type="ECO:0008006" key="3">
    <source>
        <dbReference type="Google" id="ProtNLM"/>
    </source>
</evidence>
<dbReference type="HOGENOM" id="CLU_117657_1_0_6"/>
<dbReference type="Pfam" id="PF14085">
    <property type="entry name" value="DUF4265"/>
    <property type="match status" value="1"/>
</dbReference>
<organism evidence="1 2">
    <name type="scientific">Pseudomonas protegens (strain DSM 19095 / LMG 27888 / CFBP 6595 / CHA0)</name>
    <dbReference type="NCBI Taxonomy" id="1124983"/>
    <lineage>
        <taxon>Bacteria</taxon>
        <taxon>Pseudomonadati</taxon>
        <taxon>Pseudomonadota</taxon>
        <taxon>Gammaproteobacteria</taxon>
        <taxon>Pseudomonadales</taxon>
        <taxon>Pseudomonadaceae</taxon>
        <taxon>Pseudomonas</taxon>
    </lineage>
</organism>
<sequence>MVTESSCSVTHLRRRPVNDCQGAAILRKSARLARGPKGSAAFYSMNQGQVMDKIMLRLTVVDDYPPVASEGVWAERQPDGLYRIANLPFYSQDACYEDDVEVQVEADGLKWFRRVGRSSGNSTLRLVFFDAGRARTPEVLARINALGCSWEGMSKAFLAVNVPASVSLDSVLEYLQECFEQDWLDYESGLLRQ</sequence>
<dbReference type="KEGG" id="pprc:PFLCHA0_c25670"/>
<dbReference type="Proteomes" id="UP000013940">
    <property type="component" value="Chromosome"/>
</dbReference>
<proteinExistence type="predicted"/>
<evidence type="ECO:0000313" key="2">
    <source>
        <dbReference type="Proteomes" id="UP000013940"/>
    </source>
</evidence>
<gene>
    <name evidence="1" type="ORF">PFLCHA0_c25670</name>
</gene>
<name>A0A2C9ELB0_PSEPH</name>
<protein>
    <recommendedName>
        <fullName evidence="3">DUF4265 domain-containing protein</fullName>
    </recommendedName>
</protein>
<dbReference type="AlphaFoldDB" id="A0A2C9ELB0"/>
<dbReference type="EMBL" id="CP003190">
    <property type="protein sequence ID" value="AGL84338.1"/>
    <property type="molecule type" value="Genomic_DNA"/>
</dbReference>